<gene>
    <name evidence="2" type="ORF">ACFQDO_16275</name>
</gene>
<protein>
    <submittedName>
        <fullName evidence="2">DAK2 domain-containing protein</fullName>
    </submittedName>
</protein>
<keyword evidence="3" id="KW-1185">Reference proteome</keyword>
<dbReference type="InterPro" id="IPR019986">
    <property type="entry name" value="YloV-like"/>
</dbReference>
<dbReference type="NCBIfam" id="TIGR03599">
    <property type="entry name" value="YloV"/>
    <property type="match status" value="1"/>
</dbReference>
<dbReference type="InterPro" id="IPR033470">
    <property type="entry name" value="FakA-like_C"/>
</dbReference>
<dbReference type="RefSeq" id="WP_345714640.1">
    <property type="nucleotide sequence ID" value="NZ_BAABFP010000002.1"/>
</dbReference>
<dbReference type="PANTHER" id="PTHR33434:SF4">
    <property type="entry name" value="PHOSPHATASE PROTEIN"/>
    <property type="match status" value="1"/>
</dbReference>
<dbReference type="SMART" id="SM01121">
    <property type="entry name" value="Dak1_2"/>
    <property type="match status" value="1"/>
</dbReference>
<evidence type="ECO:0000313" key="2">
    <source>
        <dbReference type="EMBL" id="MFC6008693.1"/>
    </source>
</evidence>
<dbReference type="Pfam" id="PF21645">
    <property type="entry name" value="FakA-like_M"/>
    <property type="match status" value="1"/>
</dbReference>
<dbReference type="InterPro" id="IPR004007">
    <property type="entry name" value="DhaL_dom"/>
</dbReference>
<name>A0ABW1JIV8_9ACTN</name>
<feature type="domain" description="DhaL" evidence="1">
    <location>
        <begin position="8"/>
        <end position="199"/>
    </location>
</feature>
<dbReference type="Pfam" id="PF13684">
    <property type="entry name" value="FakA-like_C"/>
    <property type="match status" value="1"/>
</dbReference>
<reference evidence="3" key="1">
    <citation type="journal article" date="2019" name="Int. J. Syst. Evol. Microbiol.">
        <title>The Global Catalogue of Microorganisms (GCM) 10K type strain sequencing project: providing services to taxonomists for standard genome sequencing and annotation.</title>
        <authorList>
            <consortium name="The Broad Institute Genomics Platform"/>
            <consortium name="The Broad Institute Genome Sequencing Center for Infectious Disease"/>
            <person name="Wu L."/>
            <person name="Ma J."/>
        </authorList>
    </citation>
    <scope>NUCLEOTIDE SEQUENCE [LARGE SCALE GENOMIC DNA]</scope>
    <source>
        <strain evidence="3">KACC 14249</strain>
    </source>
</reference>
<evidence type="ECO:0000259" key="1">
    <source>
        <dbReference type="PROSITE" id="PS51480"/>
    </source>
</evidence>
<dbReference type="PANTHER" id="PTHR33434">
    <property type="entry name" value="DEGV DOMAIN-CONTAINING PROTEIN DR_1986-RELATED"/>
    <property type="match status" value="1"/>
</dbReference>
<dbReference type="PROSITE" id="PS51480">
    <property type="entry name" value="DHAL"/>
    <property type="match status" value="1"/>
</dbReference>
<proteinExistence type="predicted"/>
<dbReference type="EMBL" id="JBHSRD010000006">
    <property type="protein sequence ID" value="MFC6008693.1"/>
    <property type="molecule type" value="Genomic_DNA"/>
</dbReference>
<accession>A0ABW1JIV8</accession>
<dbReference type="Pfam" id="PF02734">
    <property type="entry name" value="Dak2"/>
    <property type="match status" value="1"/>
</dbReference>
<dbReference type="InterPro" id="IPR036117">
    <property type="entry name" value="DhaL_dom_sf"/>
</dbReference>
<sequence length="534" mass="53890">MLDHLDARAARRWGIVALEHLGDRRDEIDGLNVFPVPDGDTGTNMYLTVEAAVAAVEELPDGADLAAVADAFARGALLGARGNSGVILSQLLRGWADVLTERPDGGADTVRAAMGRATDQAYAAVGRPVEGTMLTVVRAASDAAQDYPDADPAGAVEHALSAARAALAATTEQLEPLSRAGVVDAGALGVVVLLEALAGTLSGRRMVRQRPRPTGGRSAAESCGDLEAGGPAHEVMYLLDAEHEAVPALRAALDGLGDAVVVVGGAGLWNVHVHTDDVGAAIEAGMAAGRPHRIRVTTFAAQRERRALATGASAGLAVVAGAAGPGLARLFEECGATVVHSGPGRRASTAELLDAVRAAGAPSVVLLPNDPDTLAAANAAASAARDEGVQVAVLPTRAAVQGLAAIAVHDPSGSAGEDLVRMAAAAAATRHGGVTVATRDALTSAGWCRVGDGLGLVDGDVVEVGADLAQVARAVLSRLLSAGGELLTVVTGNDPTSSRLAQAVVDEVRATRRDIEVSVVDGGQQGYPLLLGLE</sequence>
<dbReference type="Gene3D" id="1.25.40.340">
    <property type="match status" value="1"/>
</dbReference>
<dbReference type="Proteomes" id="UP001596189">
    <property type="component" value="Unassembled WGS sequence"/>
</dbReference>
<dbReference type="SUPFAM" id="SSF101473">
    <property type="entry name" value="DhaL-like"/>
    <property type="match status" value="1"/>
</dbReference>
<dbReference type="SMART" id="SM01120">
    <property type="entry name" value="Dak2"/>
    <property type="match status" value="1"/>
</dbReference>
<dbReference type="InterPro" id="IPR048394">
    <property type="entry name" value="FakA-like_M"/>
</dbReference>
<organism evidence="2 3">
    <name type="scientific">Angustibacter luteus</name>
    <dbReference type="NCBI Taxonomy" id="658456"/>
    <lineage>
        <taxon>Bacteria</taxon>
        <taxon>Bacillati</taxon>
        <taxon>Actinomycetota</taxon>
        <taxon>Actinomycetes</taxon>
        <taxon>Kineosporiales</taxon>
        <taxon>Kineosporiaceae</taxon>
    </lineage>
</organism>
<evidence type="ECO:0000313" key="3">
    <source>
        <dbReference type="Proteomes" id="UP001596189"/>
    </source>
</evidence>
<comment type="caution">
    <text evidence="2">The sequence shown here is derived from an EMBL/GenBank/DDBJ whole genome shotgun (WGS) entry which is preliminary data.</text>
</comment>
<dbReference type="InterPro" id="IPR050270">
    <property type="entry name" value="DegV_domain_contain"/>
</dbReference>